<sequence length="295" mass="29944">MTSTAELLDELRATTDAVCNRDWVTGGLGGTGAGLESLAGPASSPLSALADAGFGFITASVSFLEEPLHQLVGDPAAISTGAQGFQDAGRVVESLADSYRQSTGPETSSWSGEAAAGYLRTAAELVDGLAGLGESSAALAEVAAGAGQVVAATLQEVTTLVQEATGRIIMILNQAVAAAQATFGASIAAAIPQAVQVAAEYGGRIVATMQKLLSSAQNLVKHVARTTRAVAGLMKTIAEISERCQATSNEPTSRYRPGTPNAAATSSVRSRSESEPREQSTRRDPSGPATTADHA</sequence>
<evidence type="ECO:0000313" key="3">
    <source>
        <dbReference type="EMBL" id="GGI86837.1"/>
    </source>
</evidence>
<dbReference type="InterPro" id="IPR036689">
    <property type="entry name" value="ESAT-6-like_sf"/>
</dbReference>
<keyword evidence="5" id="KW-1185">Reference proteome</keyword>
<evidence type="ECO:0000313" key="5">
    <source>
        <dbReference type="Proteomes" id="UP001500220"/>
    </source>
</evidence>
<dbReference type="EMBL" id="BMMT01000007">
    <property type="protein sequence ID" value="GGI86837.1"/>
    <property type="molecule type" value="Genomic_DNA"/>
</dbReference>
<dbReference type="Proteomes" id="UP001500220">
    <property type="component" value="Unassembled WGS sequence"/>
</dbReference>
<dbReference type="EMBL" id="BAAAHC010000019">
    <property type="protein sequence ID" value="GAA0535603.1"/>
    <property type="molecule type" value="Genomic_DNA"/>
</dbReference>
<gene>
    <name evidence="2" type="ORF">GCM10009545_42780</name>
    <name evidence="3" type="ORF">GCM10011581_24940</name>
</gene>
<dbReference type="AlphaFoldDB" id="A0A917JUL0"/>
<feature type="region of interest" description="Disordered" evidence="1">
    <location>
        <begin position="245"/>
        <end position="295"/>
    </location>
</feature>
<reference evidence="3" key="3">
    <citation type="submission" date="2020-09" db="EMBL/GenBank/DDBJ databases">
        <authorList>
            <person name="Sun Q."/>
            <person name="Zhou Y."/>
        </authorList>
    </citation>
    <scope>NUCLEOTIDE SEQUENCE</scope>
    <source>
        <strain evidence="3">CGMCC 4.7206</strain>
    </source>
</reference>
<feature type="compositionally biased region" description="Basic and acidic residues" evidence="1">
    <location>
        <begin position="270"/>
        <end position="285"/>
    </location>
</feature>
<comment type="caution">
    <text evidence="3">The sequence shown here is derived from an EMBL/GenBank/DDBJ whole genome shotgun (WGS) entry which is preliminary data.</text>
</comment>
<reference evidence="2" key="4">
    <citation type="submission" date="2023-12" db="EMBL/GenBank/DDBJ databases">
        <authorList>
            <person name="Sun Q."/>
            <person name="Inoue M."/>
        </authorList>
    </citation>
    <scope>NUCLEOTIDE SEQUENCE</scope>
    <source>
        <strain evidence="2">JCM 10664</strain>
    </source>
</reference>
<dbReference type="Gene3D" id="1.20.1260.20">
    <property type="entry name" value="PPE superfamily"/>
    <property type="match status" value="1"/>
</dbReference>
<reference evidence="3 4" key="1">
    <citation type="journal article" date="2014" name="Int. J. Syst. Evol. Microbiol.">
        <title>Complete genome sequence of Corynebacterium casei LMG S-19264T (=DSM 44701T), isolated from a smear-ripened cheese.</title>
        <authorList>
            <consortium name="US DOE Joint Genome Institute (JGI-PGF)"/>
            <person name="Walter F."/>
            <person name="Albersmeier A."/>
            <person name="Kalinowski J."/>
            <person name="Ruckert C."/>
        </authorList>
    </citation>
    <scope>NUCLEOTIDE SEQUENCE [LARGE SCALE GENOMIC DNA]</scope>
    <source>
        <strain evidence="3 4">CGMCC 4.7206</strain>
    </source>
</reference>
<accession>A0A917JUL0</accession>
<evidence type="ECO:0000313" key="2">
    <source>
        <dbReference type="EMBL" id="GAA0535603.1"/>
    </source>
</evidence>
<organism evidence="3 4">
    <name type="scientific">Saccharopolyspora thermophila</name>
    <dbReference type="NCBI Taxonomy" id="89367"/>
    <lineage>
        <taxon>Bacteria</taxon>
        <taxon>Bacillati</taxon>
        <taxon>Actinomycetota</taxon>
        <taxon>Actinomycetes</taxon>
        <taxon>Pseudonocardiales</taxon>
        <taxon>Pseudonocardiaceae</taxon>
        <taxon>Saccharopolyspora</taxon>
    </lineage>
</organism>
<evidence type="ECO:0000313" key="4">
    <source>
        <dbReference type="Proteomes" id="UP000597989"/>
    </source>
</evidence>
<protein>
    <recommendedName>
        <fullName evidence="6">ESX-1 secretion-associated protein EspA/EspE-like domain-containing protein</fullName>
    </recommendedName>
</protein>
<dbReference type="SUPFAM" id="SSF140453">
    <property type="entry name" value="EsxAB dimer-like"/>
    <property type="match status" value="1"/>
</dbReference>
<proteinExistence type="predicted"/>
<dbReference type="RefSeq" id="WP_188987485.1">
    <property type="nucleotide sequence ID" value="NZ_BAAAHC010000019.1"/>
</dbReference>
<evidence type="ECO:0000256" key="1">
    <source>
        <dbReference type="SAM" id="MobiDB-lite"/>
    </source>
</evidence>
<name>A0A917JUL0_9PSEU</name>
<reference evidence="2 5" key="2">
    <citation type="journal article" date="2019" name="Int. J. Syst. Evol. Microbiol.">
        <title>The Global Catalogue of Microorganisms (GCM) 10K type strain sequencing project: providing services to taxonomists for standard genome sequencing and annotation.</title>
        <authorList>
            <consortium name="The Broad Institute Genomics Platform"/>
            <consortium name="The Broad Institute Genome Sequencing Center for Infectious Disease"/>
            <person name="Wu L."/>
            <person name="Ma J."/>
        </authorList>
    </citation>
    <scope>NUCLEOTIDE SEQUENCE [LARGE SCALE GENOMIC DNA]</scope>
    <source>
        <strain evidence="2 5">JCM 10664</strain>
    </source>
</reference>
<dbReference type="Proteomes" id="UP000597989">
    <property type="component" value="Unassembled WGS sequence"/>
</dbReference>
<evidence type="ECO:0008006" key="6">
    <source>
        <dbReference type="Google" id="ProtNLM"/>
    </source>
</evidence>
<dbReference type="InterPro" id="IPR038332">
    <property type="entry name" value="PPE_sf"/>
</dbReference>